<sequence>MQPYIWGVLLQFLLMSSLVKVYNLIILLHRTIQLSSRFVPSLEAFRSRLPSIDSPSASQKCLPVTETLADDAHKIYEAFCIIQEFYFLSQHTARRNAFLVDNKFEAGPDGLPNGVLRNYAANISAPLSITYGYIPFSSKGSFRDSSNGDMFNDRDINE</sequence>
<name>A0A1B0B7U8_9MUSC</name>
<reference evidence="2" key="2">
    <citation type="submission" date="2020-05" db="UniProtKB">
        <authorList>
            <consortium name="EnsemblMetazoa"/>
        </authorList>
    </citation>
    <scope>IDENTIFICATION</scope>
    <source>
        <strain evidence="2">IAEA</strain>
    </source>
</reference>
<organism evidence="2 3">
    <name type="scientific">Glossina palpalis gambiensis</name>
    <dbReference type="NCBI Taxonomy" id="67801"/>
    <lineage>
        <taxon>Eukaryota</taxon>
        <taxon>Metazoa</taxon>
        <taxon>Ecdysozoa</taxon>
        <taxon>Arthropoda</taxon>
        <taxon>Hexapoda</taxon>
        <taxon>Insecta</taxon>
        <taxon>Pterygota</taxon>
        <taxon>Neoptera</taxon>
        <taxon>Endopterygota</taxon>
        <taxon>Diptera</taxon>
        <taxon>Brachycera</taxon>
        <taxon>Muscomorpha</taxon>
        <taxon>Hippoboscoidea</taxon>
        <taxon>Glossinidae</taxon>
        <taxon>Glossina</taxon>
    </lineage>
</organism>
<evidence type="ECO:0000256" key="1">
    <source>
        <dbReference type="SAM" id="Phobius"/>
    </source>
</evidence>
<dbReference type="AlphaFoldDB" id="A0A1B0B7U8"/>
<dbReference type="Proteomes" id="UP000092460">
    <property type="component" value="Unassembled WGS sequence"/>
</dbReference>
<feature type="transmembrane region" description="Helical" evidence="1">
    <location>
        <begin position="6"/>
        <end position="28"/>
    </location>
</feature>
<dbReference type="VEuPathDB" id="VectorBase:GPPI021644"/>
<keyword evidence="1" id="KW-1133">Transmembrane helix</keyword>
<accession>A0A1B0B7U8</accession>
<keyword evidence="1" id="KW-0472">Membrane</keyword>
<protein>
    <submittedName>
        <fullName evidence="2">Uncharacterized protein</fullName>
    </submittedName>
</protein>
<reference evidence="3" key="1">
    <citation type="submission" date="2015-01" db="EMBL/GenBank/DDBJ databases">
        <authorList>
            <person name="Aksoy S."/>
            <person name="Warren W."/>
            <person name="Wilson R.K."/>
        </authorList>
    </citation>
    <scope>NUCLEOTIDE SEQUENCE [LARGE SCALE GENOMIC DNA]</scope>
    <source>
        <strain evidence="3">IAEA</strain>
    </source>
</reference>
<dbReference type="EnsemblMetazoa" id="GPPI021644-RA">
    <property type="protein sequence ID" value="GPPI021644-PA"/>
    <property type="gene ID" value="GPPI021644"/>
</dbReference>
<proteinExistence type="predicted"/>
<evidence type="ECO:0000313" key="2">
    <source>
        <dbReference type="EnsemblMetazoa" id="GPPI021644-PA"/>
    </source>
</evidence>
<keyword evidence="3" id="KW-1185">Reference proteome</keyword>
<evidence type="ECO:0000313" key="3">
    <source>
        <dbReference type="Proteomes" id="UP000092460"/>
    </source>
</evidence>
<keyword evidence="1" id="KW-0812">Transmembrane</keyword>
<dbReference type="EMBL" id="JXJN01009721">
    <property type="status" value="NOT_ANNOTATED_CDS"/>
    <property type="molecule type" value="Genomic_DNA"/>
</dbReference>